<proteinExistence type="predicted"/>
<evidence type="ECO:0000313" key="2">
    <source>
        <dbReference type="EMBL" id="NIA52048.1"/>
    </source>
</evidence>
<sequence length="145" mass="16990">MTQARTWLTANTEHEGFPIYFRRPHIEVSEFATLQPRYPRLLIVTHVLKHVEENGLPRSDYNASLESFDMTLAAPFEDETNGVIALIETFAGKRTYYVYLAPLFDADAFIRHAQDRFPDERFSYSVDEDRAWRLFRGYAADFDFP</sequence>
<evidence type="ECO:0000313" key="3">
    <source>
        <dbReference type="Proteomes" id="UP000716322"/>
    </source>
</evidence>
<keyword evidence="3" id="KW-1185">Reference proteome</keyword>
<dbReference type="EMBL" id="JAAQOM010000001">
    <property type="protein sequence ID" value="NIA52048.1"/>
    <property type="molecule type" value="Genomic_DNA"/>
</dbReference>
<organism evidence="2 3">
    <name type="scientific">Telluria antibiotica</name>
    <dbReference type="NCBI Taxonomy" id="2717319"/>
    <lineage>
        <taxon>Bacteria</taxon>
        <taxon>Pseudomonadati</taxon>
        <taxon>Pseudomonadota</taxon>
        <taxon>Betaproteobacteria</taxon>
        <taxon>Burkholderiales</taxon>
        <taxon>Oxalobacteraceae</taxon>
        <taxon>Telluria group</taxon>
        <taxon>Telluria</taxon>
    </lineage>
</organism>
<gene>
    <name evidence="2" type="ORF">HAV22_00085</name>
</gene>
<protein>
    <submittedName>
        <fullName evidence="2">DUF695 domain-containing protein</fullName>
    </submittedName>
</protein>
<evidence type="ECO:0000259" key="1">
    <source>
        <dbReference type="Pfam" id="PF05117"/>
    </source>
</evidence>
<dbReference type="Proteomes" id="UP000716322">
    <property type="component" value="Unassembled WGS sequence"/>
</dbReference>
<comment type="caution">
    <text evidence="2">The sequence shown here is derived from an EMBL/GenBank/DDBJ whole genome shotgun (WGS) entry which is preliminary data.</text>
</comment>
<accession>A0ABX0P5Y3</accession>
<dbReference type="Pfam" id="PF05117">
    <property type="entry name" value="DUF695"/>
    <property type="match status" value="1"/>
</dbReference>
<dbReference type="InterPro" id="IPR016097">
    <property type="entry name" value="DUF695"/>
</dbReference>
<name>A0ABX0P5Y3_9BURK</name>
<reference evidence="2 3" key="1">
    <citation type="submission" date="2020-03" db="EMBL/GenBank/DDBJ databases">
        <title>Genome sequence of strain Massilia sp. TW-1.</title>
        <authorList>
            <person name="Chaudhary D.K."/>
        </authorList>
    </citation>
    <scope>NUCLEOTIDE SEQUENCE [LARGE SCALE GENOMIC DNA]</scope>
    <source>
        <strain evidence="2 3">TW-1</strain>
    </source>
</reference>
<feature type="domain" description="DUF695" evidence="1">
    <location>
        <begin position="36"/>
        <end position="136"/>
    </location>
</feature>
<dbReference type="RefSeq" id="WP_166855282.1">
    <property type="nucleotide sequence ID" value="NZ_JAAQOM010000001.1"/>
</dbReference>